<keyword evidence="4" id="KW-0012">Acyltransferase</keyword>
<feature type="transmembrane region" description="Helical" evidence="2">
    <location>
        <begin position="194"/>
        <end position="216"/>
    </location>
</feature>
<feature type="transmembrane region" description="Helical" evidence="2">
    <location>
        <begin position="25"/>
        <end position="43"/>
    </location>
</feature>
<evidence type="ECO:0000313" key="5">
    <source>
        <dbReference type="Proteomes" id="UP000612362"/>
    </source>
</evidence>
<feature type="compositionally biased region" description="Basic and acidic residues" evidence="1">
    <location>
        <begin position="453"/>
        <end position="471"/>
    </location>
</feature>
<dbReference type="InterPro" id="IPR050879">
    <property type="entry name" value="Acyltransferase_3"/>
</dbReference>
<keyword evidence="5" id="KW-1185">Reference proteome</keyword>
<feature type="transmembrane region" description="Helical" evidence="2">
    <location>
        <begin position="281"/>
        <end position="300"/>
    </location>
</feature>
<dbReference type="GO" id="GO:0016020">
    <property type="term" value="C:membrane"/>
    <property type="evidence" value="ECO:0007669"/>
    <property type="project" value="TreeGrafter"/>
</dbReference>
<sequence length="471" mass="54837">MFLGQSIIQFLDDGKQKSSIKVLDGVRAVACLSILIFHVNVAAQDHQFWLPLPVLSSWYGAVALSGQSGVILFFLLSGFLLFLPYAKALLFESTWPSFWQFYVRRVFRIVPAYYVALFLMICFFHPEYLQVDKLHDLWLFLTFRMDAPETFQQLNGPFWTLAVEFQFYLLLPLFAWIFALFVRRGKVGWRMTKLMLCLVAMMTWGVISLYCLYVWLPKGTLTPFYPPSVQAVVNPYLFGGGGKFLEVFAMGMLICMLYTYLRYSPQDSHWNQHIRRFSVPLFLFGLAISSFMVLWHFYAWDQGHTFHLFDAYRNLALHSWNEWEGLCYAIGFGLCLLALLYAPIWLKRPFEWSPLRWIGLISFSLYMWHDPLIALFVSVVIVPLHHQISNPVILNSLVWVWVCLVIIPFSCLLYLFIEKPGMRLGEKIRQKLAKQPMHQPLLIPVPPLSANTRPHEKPTPLPSEPDRLPRV</sequence>
<keyword evidence="2" id="KW-0472">Membrane</keyword>
<evidence type="ECO:0000259" key="3">
    <source>
        <dbReference type="Pfam" id="PF01757"/>
    </source>
</evidence>
<organism evidence="4 5">
    <name type="scientific">Ktedonospora formicarum</name>
    <dbReference type="NCBI Taxonomy" id="2778364"/>
    <lineage>
        <taxon>Bacteria</taxon>
        <taxon>Bacillati</taxon>
        <taxon>Chloroflexota</taxon>
        <taxon>Ktedonobacteria</taxon>
        <taxon>Ktedonobacterales</taxon>
        <taxon>Ktedonobacteraceae</taxon>
        <taxon>Ktedonospora</taxon>
    </lineage>
</organism>
<dbReference type="Proteomes" id="UP000612362">
    <property type="component" value="Unassembled WGS sequence"/>
</dbReference>
<evidence type="ECO:0000313" key="4">
    <source>
        <dbReference type="EMBL" id="GHO47117.1"/>
    </source>
</evidence>
<name>A0A8J3HZJ3_9CHLR</name>
<feature type="transmembrane region" description="Helical" evidence="2">
    <location>
        <begin position="328"/>
        <end position="346"/>
    </location>
</feature>
<protein>
    <submittedName>
        <fullName evidence="4">Acyltransferase</fullName>
    </submittedName>
</protein>
<dbReference type="GO" id="GO:0000271">
    <property type="term" value="P:polysaccharide biosynthetic process"/>
    <property type="evidence" value="ECO:0007669"/>
    <property type="project" value="TreeGrafter"/>
</dbReference>
<dbReference type="GO" id="GO:0016747">
    <property type="term" value="F:acyltransferase activity, transferring groups other than amino-acyl groups"/>
    <property type="evidence" value="ECO:0007669"/>
    <property type="project" value="InterPro"/>
</dbReference>
<feature type="transmembrane region" description="Helical" evidence="2">
    <location>
        <begin position="106"/>
        <end position="126"/>
    </location>
</feature>
<dbReference type="Pfam" id="PF01757">
    <property type="entry name" value="Acyl_transf_3"/>
    <property type="match status" value="1"/>
</dbReference>
<proteinExistence type="predicted"/>
<feature type="domain" description="Acyltransferase 3" evidence="3">
    <location>
        <begin position="23"/>
        <end position="414"/>
    </location>
</feature>
<accession>A0A8J3HZJ3</accession>
<evidence type="ECO:0000256" key="1">
    <source>
        <dbReference type="SAM" id="MobiDB-lite"/>
    </source>
</evidence>
<feature type="transmembrane region" description="Helical" evidence="2">
    <location>
        <begin position="358"/>
        <end position="384"/>
    </location>
</feature>
<gene>
    <name evidence="4" type="ORF">KSX_52800</name>
</gene>
<comment type="caution">
    <text evidence="4">The sequence shown here is derived from an EMBL/GenBank/DDBJ whole genome shotgun (WGS) entry which is preliminary data.</text>
</comment>
<feature type="transmembrane region" description="Helical" evidence="2">
    <location>
        <begin position="236"/>
        <end position="261"/>
    </location>
</feature>
<evidence type="ECO:0000256" key="2">
    <source>
        <dbReference type="SAM" id="Phobius"/>
    </source>
</evidence>
<dbReference type="EMBL" id="BNJF01000002">
    <property type="protein sequence ID" value="GHO47117.1"/>
    <property type="molecule type" value="Genomic_DNA"/>
</dbReference>
<reference evidence="4" key="1">
    <citation type="submission" date="2020-10" db="EMBL/GenBank/DDBJ databases">
        <title>Taxonomic study of unclassified bacteria belonging to the class Ktedonobacteria.</title>
        <authorList>
            <person name="Yabe S."/>
            <person name="Wang C.M."/>
            <person name="Zheng Y."/>
            <person name="Sakai Y."/>
            <person name="Cavaletti L."/>
            <person name="Monciardini P."/>
            <person name="Donadio S."/>
        </authorList>
    </citation>
    <scope>NUCLEOTIDE SEQUENCE</scope>
    <source>
        <strain evidence="4">SOSP1-1</strain>
    </source>
</reference>
<dbReference type="PANTHER" id="PTHR23028">
    <property type="entry name" value="ACETYLTRANSFERASE"/>
    <property type="match status" value="1"/>
</dbReference>
<dbReference type="PANTHER" id="PTHR23028:SF53">
    <property type="entry name" value="ACYL_TRANSF_3 DOMAIN-CONTAINING PROTEIN"/>
    <property type="match status" value="1"/>
</dbReference>
<dbReference type="InterPro" id="IPR002656">
    <property type="entry name" value="Acyl_transf_3_dom"/>
</dbReference>
<keyword evidence="2" id="KW-0812">Transmembrane</keyword>
<feature type="region of interest" description="Disordered" evidence="1">
    <location>
        <begin position="446"/>
        <end position="471"/>
    </location>
</feature>
<keyword evidence="2" id="KW-1133">Transmembrane helix</keyword>
<feature type="transmembrane region" description="Helical" evidence="2">
    <location>
        <begin position="58"/>
        <end position="85"/>
    </location>
</feature>
<feature type="transmembrane region" description="Helical" evidence="2">
    <location>
        <begin position="396"/>
        <end position="417"/>
    </location>
</feature>
<dbReference type="AlphaFoldDB" id="A0A8J3HZJ3"/>
<keyword evidence="4" id="KW-0808">Transferase</keyword>
<feature type="transmembrane region" description="Helical" evidence="2">
    <location>
        <begin position="165"/>
        <end position="182"/>
    </location>
</feature>